<feature type="transmembrane region" description="Helical" evidence="1">
    <location>
        <begin position="68"/>
        <end position="86"/>
    </location>
</feature>
<protein>
    <submittedName>
        <fullName evidence="2">Uncharacterized protein</fullName>
    </submittedName>
</protein>
<name>A0A1G2AQ24_9BACT</name>
<keyword evidence="1" id="KW-1133">Transmembrane helix</keyword>
<sequence length="125" mass="14429">MRFFKWALLYSLLVWMIPFVIAFLIFPLRNSDRDFFESIMPVAVVLATVIFSGLYFKKVHHEYLKEGLLLGVIFLLVNLVFDLAMFSQGPWAMPLGKYIKDIGFTYLMIPIITVGFGAALQKKQK</sequence>
<dbReference type="Proteomes" id="UP000177165">
    <property type="component" value="Unassembled WGS sequence"/>
</dbReference>
<evidence type="ECO:0000313" key="3">
    <source>
        <dbReference type="Proteomes" id="UP000177165"/>
    </source>
</evidence>
<keyword evidence="1" id="KW-0812">Transmembrane</keyword>
<dbReference type="EMBL" id="MHKB01000012">
    <property type="protein sequence ID" value="OGY78735.1"/>
    <property type="molecule type" value="Genomic_DNA"/>
</dbReference>
<feature type="transmembrane region" description="Helical" evidence="1">
    <location>
        <begin position="7"/>
        <end position="26"/>
    </location>
</feature>
<accession>A0A1G2AQ24</accession>
<evidence type="ECO:0000313" key="2">
    <source>
        <dbReference type="EMBL" id="OGY78735.1"/>
    </source>
</evidence>
<organism evidence="2 3">
    <name type="scientific">Candidatus Kerfeldbacteria bacterium RIFCSPHIGHO2_02_FULL_42_14</name>
    <dbReference type="NCBI Taxonomy" id="1798540"/>
    <lineage>
        <taxon>Bacteria</taxon>
        <taxon>Candidatus Kerfeldiibacteriota</taxon>
    </lineage>
</organism>
<reference evidence="2 3" key="1">
    <citation type="journal article" date="2016" name="Nat. Commun.">
        <title>Thousands of microbial genomes shed light on interconnected biogeochemical processes in an aquifer system.</title>
        <authorList>
            <person name="Anantharaman K."/>
            <person name="Brown C.T."/>
            <person name="Hug L.A."/>
            <person name="Sharon I."/>
            <person name="Castelle C.J."/>
            <person name="Probst A.J."/>
            <person name="Thomas B.C."/>
            <person name="Singh A."/>
            <person name="Wilkins M.J."/>
            <person name="Karaoz U."/>
            <person name="Brodie E.L."/>
            <person name="Williams K.H."/>
            <person name="Hubbard S.S."/>
            <person name="Banfield J.F."/>
        </authorList>
    </citation>
    <scope>NUCLEOTIDE SEQUENCE [LARGE SCALE GENOMIC DNA]</scope>
</reference>
<gene>
    <name evidence="2" type="ORF">A3B74_03005</name>
</gene>
<proteinExistence type="predicted"/>
<feature type="transmembrane region" description="Helical" evidence="1">
    <location>
        <begin position="98"/>
        <end position="120"/>
    </location>
</feature>
<comment type="caution">
    <text evidence="2">The sequence shown here is derived from an EMBL/GenBank/DDBJ whole genome shotgun (WGS) entry which is preliminary data.</text>
</comment>
<evidence type="ECO:0000256" key="1">
    <source>
        <dbReference type="SAM" id="Phobius"/>
    </source>
</evidence>
<feature type="transmembrane region" description="Helical" evidence="1">
    <location>
        <begin position="38"/>
        <end position="56"/>
    </location>
</feature>
<keyword evidence="1" id="KW-0472">Membrane</keyword>
<dbReference type="AlphaFoldDB" id="A0A1G2AQ24"/>